<evidence type="ECO:0000313" key="9">
    <source>
        <dbReference type="Proteomes" id="UP000001285"/>
    </source>
</evidence>
<protein>
    <recommendedName>
        <fullName evidence="7">Metallo-beta-lactamase domain-containing protein</fullName>
    </recommendedName>
</protein>
<evidence type="ECO:0000256" key="6">
    <source>
        <dbReference type="SAM" id="Phobius"/>
    </source>
</evidence>
<sequence length="752" mass="86278">MKKNFYVFSALLWGCISLIFANQILYGIIGIGLVLCRIYCLKIKEFFWKNILLTLIPLLFFCMYYRSEMQKQTIIENLSKSSKTMKIDILPDELHIHDNQFRVLAYLPEAKQSVLCFGTMKTQAENDLIRKIKRKTQLEVVGDLTVLEIAPNVNQFDSKKFYGHQGIYGQIKITTLKSKTEITNSSLTDNVHQFRFCGLELSDRLPKYLKLYVQSLVFGYKNTNFKEEMDGVQQLGLIHLFSISGMHVYFLIDLILMLTSLSYIKRERVQWAMIIGLPFYSIIAGSAVGLIRAILMIEERLIAGKFKLYFTRLDIWSVALMINLLINPMLLLEFGCQLSYGLSLALIYTGNVGNLKRTILLELVSFPIVIYYMYEWHALSLLANLLIIPFFTVVIFPLVLVGFGLSLFNLPGVNLVDYFLMSFDHFTTLISSFPGKITFGKPWIIFVIFMIACGLLYMENAKIKYLFMIVCSSLGMYCIIHFPISGEVTFFDVGQGDSILLREPFNKSVTLIDTGGKTNFFVKKGQKDVYLAPNTSIRYLKSIGINHIDNICLSHQDADHIGDLPSFLKLMKVDRVYIPFGMEHNQHFMKKIKTFNNFKLVSVRDGDTIFVIPLKVIHPFIAGLGKNEDSMVLYSQINNLNWTFTGDLDRLDELKILDKYPNLKTDILKLGHHGSKTASDPQFIQAIKPKTGIISAGRNNRYGHPNQETLDIMKKEQVKLISTQKDGMISYRYSRFESYFTTKWKGDLNDLN</sequence>
<dbReference type="Proteomes" id="UP000001285">
    <property type="component" value="Chromosome"/>
</dbReference>
<dbReference type="SUPFAM" id="SSF56281">
    <property type="entry name" value="Metallo-hydrolase/oxidoreductase"/>
    <property type="match status" value="1"/>
</dbReference>
<keyword evidence="2" id="KW-1003">Cell membrane</keyword>
<dbReference type="eggNOG" id="COG2333">
    <property type="taxonomic scope" value="Bacteria"/>
</dbReference>
<reference evidence="8 9" key="1">
    <citation type="journal article" date="2011" name="Microb. Cell Fact.">
        <title>Genomic analysis reveals Lactobacillus sanfranciscensis as stable element in traditional sourdoughs.</title>
        <authorList>
            <person name="Vogel R.F."/>
            <person name="Pavlovic M."/>
            <person name="Ehrmann M.A."/>
            <person name="Wiezer A."/>
            <person name="Liesegang H."/>
            <person name="Offschanka S."/>
            <person name="Voget S."/>
            <person name="Angelov A."/>
            <person name="Bocker G."/>
            <person name="Liebl W."/>
        </authorList>
    </citation>
    <scope>NUCLEOTIDE SEQUENCE [LARGE SCALE GENOMIC DNA]</scope>
    <source>
        <strain evidence="8 9">TMW 1.1304</strain>
    </source>
</reference>
<evidence type="ECO:0000256" key="3">
    <source>
        <dbReference type="ARBA" id="ARBA00022692"/>
    </source>
</evidence>
<feature type="transmembrane region" description="Helical" evidence="6">
    <location>
        <begin position="465"/>
        <end position="484"/>
    </location>
</feature>
<dbReference type="NCBIfam" id="TIGR00360">
    <property type="entry name" value="ComEC_N-term"/>
    <property type="match status" value="1"/>
</dbReference>
<feature type="transmembrane region" description="Helical" evidence="6">
    <location>
        <begin position="381"/>
        <end position="408"/>
    </location>
</feature>
<dbReference type="HOGENOM" id="CLU_010363_2_3_9"/>
<dbReference type="Gene3D" id="3.60.15.10">
    <property type="entry name" value="Ribonuclease Z/Hydroxyacylglutathione hydrolase-like"/>
    <property type="match status" value="1"/>
</dbReference>
<keyword evidence="9" id="KW-1185">Reference proteome</keyword>
<dbReference type="InterPro" id="IPR004477">
    <property type="entry name" value="ComEC_N"/>
</dbReference>
<evidence type="ECO:0000256" key="5">
    <source>
        <dbReference type="ARBA" id="ARBA00023136"/>
    </source>
</evidence>
<feature type="transmembrane region" description="Helical" evidence="6">
    <location>
        <begin position="235"/>
        <end position="259"/>
    </location>
</feature>
<dbReference type="Pfam" id="PF03772">
    <property type="entry name" value="Competence"/>
    <property type="match status" value="1"/>
</dbReference>
<name>G2KWH8_FRUST</name>
<evidence type="ECO:0000256" key="2">
    <source>
        <dbReference type="ARBA" id="ARBA00022475"/>
    </source>
</evidence>
<dbReference type="GO" id="GO:0005886">
    <property type="term" value="C:plasma membrane"/>
    <property type="evidence" value="ECO:0007669"/>
    <property type="project" value="UniProtKB-SubCell"/>
</dbReference>
<dbReference type="GO" id="GO:0030420">
    <property type="term" value="P:establishment of competence for transformation"/>
    <property type="evidence" value="ECO:0007669"/>
    <property type="project" value="InterPro"/>
</dbReference>
<dbReference type="PANTHER" id="PTHR30619:SF7">
    <property type="entry name" value="BETA-LACTAMASE DOMAIN PROTEIN"/>
    <property type="match status" value="1"/>
</dbReference>
<feature type="transmembrane region" description="Helical" evidence="6">
    <location>
        <begin position="271"/>
        <end position="295"/>
    </location>
</feature>
<evidence type="ECO:0000259" key="7">
    <source>
        <dbReference type="SMART" id="SM00849"/>
    </source>
</evidence>
<organism evidence="8 9">
    <name type="scientific">Fructilactobacillus sanfranciscensis (strain TMW 1.1304)</name>
    <name type="common">Lactobacillus sanfranciscensis</name>
    <dbReference type="NCBI Taxonomy" id="714313"/>
    <lineage>
        <taxon>Bacteria</taxon>
        <taxon>Bacillati</taxon>
        <taxon>Bacillota</taxon>
        <taxon>Bacilli</taxon>
        <taxon>Lactobacillales</taxon>
        <taxon>Lactobacillaceae</taxon>
        <taxon>Fructilactobacillus</taxon>
    </lineage>
</organism>
<dbReference type="STRING" id="714313.LSA_09720"/>
<keyword evidence="3 6" id="KW-0812">Transmembrane</keyword>
<dbReference type="InterPro" id="IPR004797">
    <property type="entry name" value="Competence_ComEC/Rec2"/>
</dbReference>
<feature type="domain" description="Metallo-beta-lactamase" evidence="7">
    <location>
        <begin position="495"/>
        <end position="698"/>
    </location>
</feature>
<dbReference type="SMART" id="SM00849">
    <property type="entry name" value="Lactamase_B"/>
    <property type="match status" value="1"/>
</dbReference>
<proteinExistence type="predicted"/>
<dbReference type="NCBIfam" id="TIGR00361">
    <property type="entry name" value="ComEC_Rec2"/>
    <property type="match status" value="1"/>
</dbReference>
<feature type="transmembrane region" description="Helical" evidence="6">
    <location>
        <begin position="315"/>
        <end position="335"/>
    </location>
</feature>
<dbReference type="eggNOG" id="COG0658">
    <property type="taxonomic scope" value="Bacteria"/>
</dbReference>
<dbReference type="InterPro" id="IPR052159">
    <property type="entry name" value="Competence_DNA_uptake"/>
</dbReference>
<dbReference type="Pfam" id="PF00753">
    <property type="entry name" value="Lactamase_B"/>
    <property type="match status" value="1"/>
</dbReference>
<evidence type="ECO:0000256" key="4">
    <source>
        <dbReference type="ARBA" id="ARBA00022989"/>
    </source>
</evidence>
<feature type="transmembrane region" description="Helical" evidence="6">
    <location>
        <begin position="46"/>
        <end position="65"/>
    </location>
</feature>
<accession>G2KWH8</accession>
<dbReference type="InterPro" id="IPR001279">
    <property type="entry name" value="Metallo-B-lactamas"/>
</dbReference>
<keyword evidence="5 6" id="KW-0472">Membrane</keyword>
<dbReference type="KEGG" id="lsn:LSA_09720"/>
<dbReference type="EMBL" id="CP002461">
    <property type="protein sequence ID" value="AEN99372.1"/>
    <property type="molecule type" value="Genomic_DNA"/>
</dbReference>
<evidence type="ECO:0000256" key="1">
    <source>
        <dbReference type="ARBA" id="ARBA00004651"/>
    </source>
</evidence>
<feature type="transmembrane region" description="Helical" evidence="6">
    <location>
        <begin position="442"/>
        <end position="458"/>
    </location>
</feature>
<dbReference type="CDD" id="cd07731">
    <property type="entry name" value="ComA-like_MBL-fold"/>
    <property type="match status" value="1"/>
</dbReference>
<gene>
    <name evidence="8" type="ordered locus">LSA_09720</name>
</gene>
<dbReference type="AlphaFoldDB" id="G2KWH8"/>
<keyword evidence="4 6" id="KW-1133">Transmembrane helix</keyword>
<dbReference type="InterPro" id="IPR036866">
    <property type="entry name" value="RibonucZ/Hydroxyglut_hydro"/>
</dbReference>
<dbReference type="PANTHER" id="PTHR30619">
    <property type="entry name" value="DNA INTERNALIZATION/COMPETENCE PROTEIN COMEC/REC2"/>
    <property type="match status" value="1"/>
</dbReference>
<comment type="subcellular location">
    <subcellularLocation>
        <location evidence="1">Cell membrane</location>
        <topology evidence="1">Multi-pass membrane protein</topology>
    </subcellularLocation>
</comment>
<dbReference type="InterPro" id="IPR035681">
    <property type="entry name" value="ComA-like_MBL"/>
</dbReference>
<evidence type="ECO:0000313" key="8">
    <source>
        <dbReference type="EMBL" id="AEN99372.1"/>
    </source>
</evidence>
<feature type="transmembrane region" description="Helical" evidence="6">
    <location>
        <begin position="355"/>
        <end position="374"/>
    </location>
</feature>